<dbReference type="PANTHER" id="PTHR16525:SF0">
    <property type="entry name" value="PROTEIN C12ORF4"/>
    <property type="match status" value="1"/>
</dbReference>
<evidence type="ECO:0000313" key="2">
    <source>
        <dbReference type="Proteomes" id="UP000681720"/>
    </source>
</evidence>
<dbReference type="Proteomes" id="UP000681720">
    <property type="component" value="Unassembled WGS sequence"/>
</dbReference>
<name>A0A8S3CZ72_9BILA</name>
<feature type="non-terminal residue" evidence="1">
    <location>
        <position position="1"/>
    </location>
</feature>
<dbReference type="Pfam" id="PF10154">
    <property type="entry name" value="Fy-3"/>
    <property type="match status" value="2"/>
</dbReference>
<gene>
    <name evidence="1" type="ORF">GIL414_LOCUS53459</name>
</gene>
<dbReference type="EMBL" id="CAJOBJ010185439">
    <property type="protein sequence ID" value="CAF4934045.1"/>
    <property type="molecule type" value="Genomic_DNA"/>
</dbReference>
<organism evidence="1 2">
    <name type="scientific">Rotaria magnacalcarata</name>
    <dbReference type="NCBI Taxonomy" id="392030"/>
    <lineage>
        <taxon>Eukaryota</taxon>
        <taxon>Metazoa</taxon>
        <taxon>Spiralia</taxon>
        <taxon>Gnathifera</taxon>
        <taxon>Rotifera</taxon>
        <taxon>Eurotatoria</taxon>
        <taxon>Bdelloidea</taxon>
        <taxon>Philodinida</taxon>
        <taxon>Philodinidae</taxon>
        <taxon>Rotaria</taxon>
    </lineage>
</organism>
<evidence type="ECO:0000313" key="1">
    <source>
        <dbReference type="EMBL" id="CAF4934045.1"/>
    </source>
</evidence>
<dbReference type="PANTHER" id="PTHR16525">
    <property type="entry name" value="PROTEIN C12ORF4"/>
    <property type="match status" value="1"/>
</dbReference>
<protein>
    <submittedName>
        <fullName evidence="1">Uncharacterized protein</fullName>
    </submittedName>
</protein>
<dbReference type="AlphaFoldDB" id="A0A8S3CZ72"/>
<reference evidence="1" key="1">
    <citation type="submission" date="2021-02" db="EMBL/GenBank/DDBJ databases">
        <authorList>
            <person name="Nowell W R."/>
        </authorList>
    </citation>
    <scope>NUCLEOTIDE SEQUENCE</scope>
</reference>
<comment type="caution">
    <text evidence="1">The sequence shown here is derived from an EMBL/GenBank/DDBJ whole genome shotgun (WGS) entry which is preliminary data.</text>
</comment>
<dbReference type="GO" id="GO:0005737">
    <property type="term" value="C:cytoplasm"/>
    <property type="evidence" value="ECO:0007669"/>
    <property type="project" value="TreeGrafter"/>
</dbReference>
<proteinExistence type="predicted"/>
<sequence length="182" mass="20237">MYQIKSLEAKWNSNVSSAKDRQKQQFKERVMQLHEESLVSNSLQNSNGSKMHARISAAPPSPLSVVIAVPDTTLHERRLETSYTVQLGAQLKSMTLMSLYTSSLCGLILLVPKRIRLSTGDIKEEFASVCERSTDFHFPSLEQQMSSIEEDCVKKANSDRLNASVSLDSNSIASKHSDTSSE</sequence>
<dbReference type="InterPro" id="IPR019311">
    <property type="entry name" value="Fy-3"/>
</dbReference>
<accession>A0A8S3CZ72</accession>